<evidence type="ECO:0000313" key="3">
    <source>
        <dbReference type="Proteomes" id="UP000887116"/>
    </source>
</evidence>
<keyword evidence="3" id="KW-1185">Reference proteome</keyword>
<dbReference type="AlphaFoldDB" id="A0A8X6LQR6"/>
<comment type="caution">
    <text evidence="2">The sequence shown here is derived from an EMBL/GenBank/DDBJ whole genome shotgun (WGS) entry which is preliminary data.</text>
</comment>
<feature type="region of interest" description="Disordered" evidence="1">
    <location>
        <begin position="609"/>
        <end position="629"/>
    </location>
</feature>
<dbReference type="OrthoDB" id="10447378at2759"/>
<feature type="compositionally biased region" description="Low complexity" evidence="1">
    <location>
        <begin position="946"/>
        <end position="962"/>
    </location>
</feature>
<gene>
    <name evidence="2" type="ORF">TNCT_706201</name>
</gene>
<feature type="compositionally biased region" description="Low complexity" evidence="1">
    <location>
        <begin position="323"/>
        <end position="334"/>
    </location>
</feature>
<dbReference type="EMBL" id="BMAO01007619">
    <property type="protein sequence ID" value="GFR17172.1"/>
    <property type="molecule type" value="Genomic_DNA"/>
</dbReference>
<feature type="region of interest" description="Disordered" evidence="1">
    <location>
        <begin position="313"/>
        <end position="355"/>
    </location>
</feature>
<dbReference type="Proteomes" id="UP000887116">
    <property type="component" value="Unassembled WGS sequence"/>
</dbReference>
<evidence type="ECO:0000256" key="1">
    <source>
        <dbReference type="SAM" id="MobiDB-lite"/>
    </source>
</evidence>
<feature type="region of interest" description="Disordered" evidence="1">
    <location>
        <begin position="436"/>
        <end position="480"/>
    </location>
</feature>
<protein>
    <submittedName>
        <fullName evidence="2">Uncharacterized protein</fullName>
    </submittedName>
</protein>
<accession>A0A8X6LQR6</accession>
<feature type="compositionally biased region" description="Polar residues" evidence="1">
    <location>
        <begin position="450"/>
        <end position="464"/>
    </location>
</feature>
<proteinExistence type="predicted"/>
<reference evidence="2" key="1">
    <citation type="submission" date="2020-07" db="EMBL/GenBank/DDBJ databases">
        <title>Multicomponent nature underlies the extraordinary mechanical properties of spider dragline silk.</title>
        <authorList>
            <person name="Kono N."/>
            <person name="Nakamura H."/>
            <person name="Mori M."/>
            <person name="Yoshida Y."/>
            <person name="Ohtoshi R."/>
            <person name="Malay A.D."/>
            <person name="Moran D.A.P."/>
            <person name="Tomita M."/>
            <person name="Numata K."/>
            <person name="Arakawa K."/>
        </authorList>
    </citation>
    <scope>NUCLEOTIDE SEQUENCE</scope>
</reference>
<sequence length="981" mass="111034">MKDYQCSKYLYGIKRKIIREFYGIEESNDAEILDTAKKDFDVNSFPFNISDRDWSWDKQHGFKFVTPVDKGVIFNLKSHLAASLAKDVLENMQVSSTAIPFNKKKYLWHGEFDNKESCQQFEREFLSRMKSRYKNAPKNPLKIEGNSVYIKDVFDDARFIDSVTRYVTWLEGMYLGVDSSTNHRVKLFKDMIVESIGESTGVTIYGFMCASPLNRKEASVLIPIMQNCRGARLLTKEEARDINRAFNYTVLNDLYGRTQAELSTNGSSEVYGIDFSNPEISYCVITKIMESSVINKDHELAIDPELHFRASTPVQSPVRVPNGPSSSLTGLSSPIQEFPTQSQGGALKESPRRESEKFPVLLPVNQLDVPGTSRKFLPSTQLSFPTVNPGISGPSSSLQSVGAAQNVQASTNLWIQQQQSFSGPIRFPSRGPRFSVYARPPSVHSEDSGLGSSRPASTSSTVYSADSGFGSRPPSTLSNCENQKELTEKELIINKFLKNVKEIAAKMIDTKQIITKERIDKYIEGFVKLEKVDQTYQYCISFDEGYFKSKESRAKSIFDIFYDNYITVLDSALNRCGLKNSDSYEYKNDKLYIKDINVIKKIAENARMPDRESSPEWTQPRPKAGANKRNNVLPLSKEEELTKALLHRFNCSNYIAGEVCTNFILEDGKIVSLLDVDTTEYFKKVRAHIIENDCGTEGVARKVYDFGQFPFVFPPEPQRNEDGKIIIAHNIDYAIPNLKVHLIQDFRIQVEEDVAKKLEKMGVTEARERIKESVYLSEKRKNPGAWYIYFDDKPFQGGSELFKELKKIYIETFKSRWKECGLDDSLVSHENGVLYIENAIDINVVKKIGEYEKKEYEKLQESADYTPEERSLVCFPSEGIEGESPIILEKGQYLLDHDFGSDESMDCREPLPGFDRGNTGRKSQKRKSPSPSSEDEGGPKSKSSRSESSSSSSEEEAGSPCSNLSDSELCGQFSNTRISKR</sequence>
<name>A0A8X6LQR6_TRICU</name>
<feature type="compositionally biased region" description="Polar residues" evidence="1">
    <location>
        <begin position="972"/>
        <end position="981"/>
    </location>
</feature>
<feature type="region of interest" description="Disordered" evidence="1">
    <location>
        <begin position="904"/>
        <end position="981"/>
    </location>
</feature>
<evidence type="ECO:0000313" key="2">
    <source>
        <dbReference type="EMBL" id="GFR17172.1"/>
    </source>
</evidence>
<organism evidence="2 3">
    <name type="scientific">Trichonephila clavata</name>
    <name type="common">Joro spider</name>
    <name type="synonym">Nephila clavata</name>
    <dbReference type="NCBI Taxonomy" id="2740835"/>
    <lineage>
        <taxon>Eukaryota</taxon>
        <taxon>Metazoa</taxon>
        <taxon>Ecdysozoa</taxon>
        <taxon>Arthropoda</taxon>
        <taxon>Chelicerata</taxon>
        <taxon>Arachnida</taxon>
        <taxon>Araneae</taxon>
        <taxon>Araneomorphae</taxon>
        <taxon>Entelegynae</taxon>
        <taxon>Araneoidea</taxon>
        <taxon>Nephilidae</taxon>
        <taxon>Trichonephila</taxon>
    </lineage>
</organism>